<reference evidence="5" key="1">
    <citation type="submission" date="2020-07" db="EMBL/GenBank/DDBJ databases">
        <title>Ethylene signaling mediates host invasion by parasitic plants.</title>
        <authorList>
            <person name="Yoshida S."/>
        </authorList>
    </citation>
    <scope>NUCLEOTIDE SEQUENCE</scope>
    <source>
        <strain evidence="5">Okayama</strain>
    </source>
</reference>
<dbReference type="Pfam" id="PF22936">
    <property type="entry name" value="Pol_BBD"/>
    <property type="match status" value="1"/>
</dbReference>
<feature type="compositionally biased region" description="Basic residues" evidence="2">
    <location>
        <begin position="554"/>
        <end position="567"/>
    </location>
</feature>
<organism evidence="5 6">
    <name type="scientific">Phtheirospermum japonicum</name>
    <dbReference type="NCBI Taxonomy" id="374723"/>
    <lineage>
        <taxon>Eukaryota</taxon>
        <taxon>Viridiplantae</taxon>
        <taxon>Streptophyta</taxon>
        <taxon>Embryophyta</taxon>
        <taxon>Tracheophyta</taxon>
        <taxon>Spermatophyta</taxon>
        <taxon>Magnoliopsida</taxon>
        <taxon>eudicotyledons</taxon>
        <taxon>Gunneridae</taxon>
        <taxon>Pentapetalae</taxon>
        <taxon>asterids</taxon>
        <taxon>lamiids</taxon>
        <taxon>Lamiales</taxon>
        <taxon>Orobanchaceae</taxon>
        <taxon>Orobanchaceae incertae sedis</taxon>
        <taxon>Phtheirospermum</taxon>
    </lineage>
</organism>
<dbReference type="PANTHER" id="PTHR34055:SF9">
    <property type="match status" value="1"/>
</dbReference>
<comment type="caution">
    <text evidence="5">The sequence shown here is derived from an EMBL/GenBank/DDBJ whole genome shotgun (WGS) entry which is preliminary data.</text>
</comment>
<proteinExistence type="predicted"/>
<feature type="domain" description="Retrovirus-related Pol polyprotein from transposon TNT 1-94-like beta-barrel" evidence="4">
    <location>
        <begin position="603"/>
        <end position="676"/>
    </location>
</feature>
<feature type="region of interest" description="Disordered" evidence="2">
    <location>
        <begin position="44"/>
        <end position="87"/>
    </location>
</feature>
<gene>
    <name evidence="5" type="ORF">PHJA_002688500</name>
</gene>
<dbReference type="OrthoDB" id="418237at2759"/>
<dbReference type="InterPro" id="IPR025724">
    <property type="entry name" value="GAG-pre-integrase_dom"/>
</dbReference>
<evidence type="ECO:0000313" key="6">
    <source>
        <dbReference type="Proteomes" id="UP000653305"/>
    </source>
</evidence>
<evidence type="ECO:0000256" key="2">
    <source>
        <dbReference type="SAM" id="MobiDB-lite"/>
    </source>
</evidence>
<dbReference type="InterPro" id="IPR054722">
    <property type="entry name" value="PolX-like_BBD"/>
</dbReference>
<sequence>MFANILVFDSIIKQTSSNELLFANVRLIIHCLSKVDLQNMGRVRGKEKKQFATGREDEKLPTRRRGRPQKPVKEDIDGDGKVVNLEDDGSDLEETKSLVLSKSNKNIQTAAENGSKRKRPLQVMENADSVNAQNGILITKTNANDLIKSVGYRSNGSRRKNKPRRAAEVGFACKSRATQITEQEHKQANYLKSLFEIKKVFEVACYGCSRQFKASDPQWRELFSLKTEDAVAYKEYRRTCVENHSAASNWNRKCINTLCGFIDSSYYRVFKKCDSANDAWDAIQWLCEGTQSVKRSRLRMLTSTFEAIGMDEKESIMGYAMDSQILQTSAESLDTDDLEFNALVGSLKTFEMEHLGSNSKEKNVALSSDVNSDNDDEDDEDFDLNGASSSPKPLSEVQYHECANTLRKKSMIATEYTEDVSDSDSPEPVPALFTNVVWDDDIHVGNTKTNIVCLNAEVLRVKDLMMEVDKLNKEKDDQLDIIVRLESSLTKNDAELERVKTELKKVQGTITKLNKGKAKLDEILDMSFPKTSKHGIGYKPNQPTPASNQEQKSTKLHKKRRRQHFQRTKVSAESHDGFHVTNTKTNTRFKQVWIKKNEIKETWYFDSGWSKHMTGLEDLLSNIVRFQGEKVKYGGGADGQILVQGTLHVPGVVKLENVLLVEGLTANLISISQLCDGVFSVKCNREKCEVYEENRECIITGQRTSDNCYQINGDAFCKLSQLSDVEVWHQKLGHVNYKMLDWLAKKEAVNGIPKLNTNLNTTSNSTKSHYLILFRTPAYRLFNLRTRSMFESVNVKFDDSMSGIKPTEDNDLVYDQNSQDNVTFGVDENAGVENKDAGVETKETSDVGIGDDSGNVTSNPTSTQAAPELDSEPDEEDLADPIDLH</sequence>
<dbReference type="PANTHER" id="PTHR34055">
    <property type="entry name" value="OS09G0491596 PROTEIN"/>
    <property type="match status" value="1"/>
</dbReference>
<evidence type="ECO:0000259" key="3">
    <source>
        <dbReference type="Pfam" id="PF13976"/>
    </source>
</evidence>
<dbReference type="EMBL" id="BMAC01001068">
    <property type="protein sequence ID" value="GFQ05444.1"/>
    <property type="molecule type" value="Genomic_DNA"/>
</dbReference>
<dbReference type="Pfam" id="PF13976">
    <property type="entry name" value="gag_pre-integrs"/>
    <property type="match status" value="1"/>
</dbReference>
<dbReference type="AlphaFoldDB" id="A0A830DBH5"/>
<feature type="compositionally biased region" description="Basic and acidic residues" evidence="2">
    <location>
        <begin position="48"/>
        <end position="61"/>
    </location>
</feature>
<evidence type="ECO:0000313" key="5">
    <source>
        <dbReference type="EMBL" id="GFQ05444.1"/>
    </source>
</evidence>
<feature type="region of interest" description="Disordered" evidence="2">
    <location>
        <begin position="531"/>
        <end position="574"/>
    </location>
</feature>
<protein>
    <recommendedName>
        <fullName evidence="7">GAG-pre-integrase domain-containing protein</fullName>
    </recommendedName>
</protein>
<evidence type="ECO:0008006" key="7">
    <source>
        <dbReference type="Google" id="ProtNLM"/>
    </source>
</evidence>
<feature type="compositionally biased region" description="Acidic residues" evidence="2">
    <location>
        <begin position="869"/>
        <end position="885"/>
    </location>
</feature>
<name>A0A830DBH5_9LAMI</name>
<feature type="region of interest" description="Disordered" evidence="2">
    <location>
        <begin position="828"/>
        <end position="885"/>
    </location>
</feature>
<feature type="coiled-coil region" evidence="1">
    <location>
        <begin position="454"/>
        <end position="488"/>
    </location>
</feature>
<feature type="region of interest" description="Disordered" evidence="2">
    <location>
        <begin position="361"/>
        <end position="398"/>
    </location>
</feature>
<keyword evidence="1" id="KW-0175">Coiled coil</keyword>
<feature type="domain" description="GAG-pre-integrase" evidence="3">
    <location>
        <begin position="716"/>
        <end position="756"/>
    </location>
</feature>
<keyword evidence="6" id="KW-1185">Reference proteome</keyword>
<feature type="compositionally biased region" description="Basic and acidic residues" evidence="2">
    <location>
        <begin position="833"/>
        <end position="845"/>
    </location>
</feature>
<feature type="compositionally biased region" description="Acidic residues" evidence="2">
    <location>
        <begin position="372"/>
        <end position="383"/>
    </location>
</feature>
<dbReference type="Proteomes" id="UP000653305">
    <property type="component" value="Unassembled WGS sequence"/>
</dbReference>
<feature type="compositionally biased region" description="Basic and acidic residues" evidence="2">
    <location>
        <begin position="71"/>
        <end position="80"/>
    </location>
</feature>
<feature type="compositionally biased region" description="Polar residues" evidence="2">
    <location>
        <begin position="854"/>
        <end position="864"/>
    </location>
</feature>
<accession>A0A830DBH5</accession>
<evidence type="ECO:0000256" key="1">
    <source>
        <dbReference type="SAM" id="Coils"/>
    </source>
</evidence>
<evidence type="ECO:0000259" key="4">
    <source>
        <dbReference type="Pfam" id="PF22936"/>
    </source>
</evidence>